<feature type="signal peptide" evidence="1">
    <location>
        <begin position="1"/>
        <end position="19"/>
    </location>
</feature>
<evidence type="ECO:0000313" key="2">
    <source>
        <dbReference type="EMBL" id="GAA4339648.1"/>
    </source>
</evidence>
<sequence>MKTCVWILLLLLPFGAVRAQSAEAQQLLLNVEKLAQLKTMLSQLKKGYTVLADGYNRIKGLTEGNFDLHQTFLDALFQVSPAVRNYSKIPVILNQQVALVKEYKAASRQFTASGLYTPEELSYFSKVYGNLVSASLKNLETLSTVLTSGRLRMSDQERLAAIDRVAAEMEDALSFLRHFNSGSRMLGLQRAKERNDVRALQGLYGIK</sequence>
<gene>
    <name evidence="2" type="ORF">GCM10023184_36900</name>
</gene>
<dbReference type="Proteomes" id="UP001501725">
    <property type="component" value="Unassembled WGS sequence"/>
</dbReference>
<keyword evidence="1" id="KW-0732">Signal</keyword>
<organism evidence="2 3">
    <name type="scientific">Flaviaesturariibacter amylovorans</name>
    <dbReference type="NCBI Taxonomy" id="1084520"/>
    <lineage>
        <taxon>Bacteria</taxon>
        <taxon>Pseudomonadati</taxon>
        <taxon>Bacteroidota</taxon>
        <taxon>Chitinophagia</taxon>
        <taxon>Chitinophagales</taxon>
        <taxon>Chitinophagaceae</taxon>
        <taxon>Flaviaestuariibacter</taxon>
    </lineage>
</organism>
<comment type="caution">
    <text evidence="2">The sequence shown here is derived from an EMBL/GenBank/DDBJ whole genome shotgun (WGS) entry which is preliminary data.</text>
</comment>
<evidence type="ECO:0000256" key="1">
    <source>
        <dbReference type="SAM" id="SignalP"/>
    </source>
</evidence>
<protein>
    <submittedName>
        <fullName evidence="2">DUF4141 domain-containing protein</fullName>
    </submittedName>
</protein>
<keyword evidence="3" id="KW-1185">Reference proteome</keyword>
<name>A0ABP8HJ63_9BACT</name>
<feature type="chain" id="PRO_5045510147" evidence="1">
    <location>
        <begin position="20"/>
        <end position="207"/>
    </location>
</feature>
<reference evidence="3" key="1">
    <citation type="journal article" date="2019" name="Int. J. Syst. Evol. Microbiol.">
        <title>The Global Catalogue of Microorganisms (GCM) 10K type strain sequencing project: providing services to taxonomists for standard genome sequencing and annotation.</title>
        <authorList>
            <consortium name="The Broad Institute Genomics Platform"/>
            <consortium name="The Broad Institute Genome Sequencing Center for Infectious Disease"/>
            <person name="Wu L."/>
            <person name="Ma J."/>
        </authorList>
    </citation>
    <scope>NUCLEOTIDE SEQUENCE [LARGE SCALE GENOMIC DNA]</scope>
    <source>
        <strain evidence="3">JCM 17919</strain>
    </source>
</reference>
<evidence type="ECO:0000313" key="3">
    <source>
        <dbReference type="Proteomes" id="UP001501725"/>
    </source>
</evidence>
<proteinExistence type="predicted"/>
<dbReference type="EMBL" id="BAABGY010000011">
    <property type="protein sequence ID" value="GAA4339648.1"/>
    <property type="molecule type" value="Genomic_DNA"/>
</dbReference>
<accession>A0ABP8HJ63</accession>
<dbReference type="RefSeq" id="WP_345257311.1">
    <property type="nucleotide sequence ID" value="NZ_BAABGY010000011.1"/>
</dbReference>